<gene>
    <name evidence="4" type="ORF">SE37_09435</name>
</gene>
<accession>A0A0C1TTQ6</accession>
<feature type="domain" description="Creatinase N-terminal" evidence="3">
    <location>
        <begin position="12"/>
        <end position="137"/>
    </location>
</feature>
<dbReference type="InterPro" id="IPR029149">
    <property type="entry name" value="Creatin/AminoP/Spt16_N"/>
</dbReference>
<dbReference type="PANTHER" id="PTHR46112">
    <property type="entry name" value="AMINOPEPTIDASE"/>
    <property type="match status" value="1"/>
</dbReference>
<evidence type="ECO:0000313" key="5">
    <source>
        <dbReference type="Proteomes" id="UP000031433"/>
    </source>
</evidence>
<dbReference type="SUPFAM" id="SSF53092">
    <property type="entry name" value="Creatinase/prolidase N-terminal domain"/>
    <property type="match status" value="1"/>
</dbReference>
<dbReference type="RefSeq" id="WP_039645766.1">
    <property type="nucleotide sequence ID" value="NZ_JXBL01000001.1"/>
</dbReference>
<reference evidence="4 5" key="1">
    <citation type="submission" date="2015-01" db="EMBL/GenBank/DDBJ databases">
        <title>Genome sequence of the anaerobic bacterium Geobacter soli GSS01, a dissimilatory Fe(III) reducer from soil.</title>
        <authorList>
            <person name="Yang G."/>
            <person name="Zhou S."/>
        </authorList>
    </citation>
    <scope>NUCLEOTIDE SEQUENCE [LARGE SCALE GENOMIC DNA]</scope>
    <source>
        <strain evidence="4 5">GSS01</strain>
    </source>
</reference>
<dbReference type="SUPFAM" id="SSF55920">
    <property type="entry name" value="Creatinase/aminopeptidase"/>
    <property type="match status" value="1"/>
</dbReference>
<dbReference type="AlphaFoldDB" id="A0A0C1TTQ6"/>
<dbReference type="InterPro" id="IPR000587">
    <property type="entry name" value="Creatinase_N"/>
</dbReference>
<dbReference type="Proteomes" id="UP000031433">
    <property type="component" value="Unassembled WGS sequence"/>
</dbReference>
<dbReference type="GO" id="GO:0016787">
    <property type="term" value="F:hydrolase activity"/>
    <property type="evidence" value="ECO:0007669"/>
    <property type="project" value="UniProtKB-KW"/>
</dbReference>
<feature type="domain" description="Peptidase M24" evidence="2">
    <location>
        <begin position="146"/>
        <end position="379"/>
    </location>
</feature>
<protein>
    <submittedName>
        <fullName evidence="4">Peptidase M24</fullName>
    </submittedName>
</protein>
<evidence type="ECO:0000259" key="2">
    <source>
        <dbReference type="Pfam" id="PF00557"/>
    </source>
</evidence>
<evidence type="ECO:0000313" key="4">
    <source>
        <dbReference type="EMBL" id="KIE42838.1"/>
    </source>
</evidence>
<keyword evidence="5" id="KW-1185">Reference proteome</keyword>
<dbReference type="PANTHER" id="PTHR46112:SF2">
    <property type="entry name" value="XAA-PRO AMINOPEPTIDASE P-RELATED"/>
    <property type="match status" value="1"/>
</dbReference>
<dbReference type="Pfam" id="PF01321">
    <property type="entry name" value="Creatinase_N"/>
    <property type="match status" value="1"/>
</dbReference>
<dbReference type="Gene3D" id="3.40.350.10">
    <property type="entry name" value="Creatinase/prolidase N-terminal domain"/>
    <property type="match status" value="1"/>
</dbReference>
<sequence length="397" mass="44118">MRITPREELDHRISRLQTYMAGAGLDAVIIVQNADLFYFTGTIQSGNLYVPIEGDPIYMVRKEHSRARMESGLKLVVPFSSMKNIPGILADHGYSLPARIGMELDVVPVAFFERYRAVFPAADFSDATPLIRRVRMIKSKYEIHLLQDAAVQVDKVHRRARSVIREGMTDLALAAELEFTARKEGHQGLVRMRSFNSELFYAHIFSGADTAVPAYVDTPLGGLGLNPSFGQGAGLKRIERNEPIIVDFAGCVDGYLVDQTRVLAIGGISDRLRRAYDDMIRVQERMTELALPGTPWGDVYEGCRALAEELGYADSFMGARGAQVSFIGHGIGIEIDEYPFIARGFTEMVLEPGMVFAFEPKVVFPGEGAIGIENTFYISNYEGLKQLTFSDQELVIL</sequence>
<dbReference type="FunFam" id="3.90.230.10:FF:000014">
    <property type="entry name" value="Aminopeptidase P family protein"/>
    <property type="match status" value="1"/>
</dbReference>
<dbReference type="Gene3D" id="3.90.230.10">
    <property type="entry name" value="Creatinase/methionine aminopeptidase superfamily"/>
    <property type="match status" value="1"/>
</dbReference>
<name>A0A0C1TTQ6_9BACT</name>
<organism evidence="4 5">
    <name type="scientific">Geobacter soli</name>
    <dbReference type="NCBI Taxonomy" id="1510391"/>
    <lineage>
        <taxon>Bacteria</taxon>
        <taxon>Pseudomonadati</taxon>
        <taxon>Thermodesulfobacteriota</taxon>
        <taxon>Desulfuromonadia</taxon>
        <taxon>Geobacterales</taxon>
        <taxon>Geobacteraceae</taxon>
        <taxon>Geobacter</taxon>
    </lineage>
</organism>
<evidence type="ECO:0000256" key="1">
    <source>
        <dbReference type="ARBA" id="ARBA00022801"/>
    </source>
</evidence>
<dbReference type="Pfam" id="PF00557">
    <property type="entry name" value="Peptidase_M24"/>
    <property type="match status" value="1"/>
</dbReference>
<dbReference type="CDD" id="cd01066">
    <property type="entry name" value="APP_MetAP"/>
    <property type="match status" value="1"/>
</dbReference>
<dbReference type="EMBL" id="JXBL01000001">
    <property type="protein sequence ID" value="KIE42838.1"/>
    <property type="molecule type" value="Genomic_DNA"/>
</dbReference>
<keyword evidence="1" id="KW-0378">Hydrolase</keyword>
<proteinExistence type="predicted"/>
<comment type="caution">
    <text evidence="4">The sequence shown here is derived from an EMBL/GenBank/DDBJ whole genome shotgun (WGS) entry which is preliminary data.</text>
</comment>
<dbReference type="InterPro" id="IPR050659">
    <property type="entry name" value="Peptidase_M24B"/>
</dbReference>
<dbReference type="InterPro" id="IPR036005">
    <property type="entry name" value="Creatinase/aminopeptidase-like"/>
</dbReference>
<dbReference type="InterPro" id="IPR000994">
    <property type="entry name" value="Pept_M24"/>
</dbReference>
<evidence type="ECO:0000259" key="3">
    <source>
        <dbReference type="Pfam" id="PF01321"/>
    </source>
</evidence>